<sequence length="454" mass="48929">MSSFRKRGASQQPKLPPGTKLSAHNGQVLVSSGVPSLDDVLGGGLAVGSVVLVLADRRTSYAEVLLNYFVAQGLASGHRIHMASADSHPGELLSRLPSWCPEVSVSSASATPGTVRVAAADSSTTAGANGSVPPVSEINTAEKAVEPTQPEEKLKIAWRYQNLPTSQGRSGPRPPGTASGNRTITPSIPAGAATARPFCESFDLMRRVRPEVIADAKLSATYLDGPRDDSHQLGDRDPYERLFSEVARIVEGEGFSALTPTPPGTERNIFRLAIHSLASPFWEASSDEACLQFLHALRGLLRFSFGTCMITMPAHVYRSATAGGAGREESGWVRRLERMCDAVVELESFAGSRHATAQTPTANQYQGYFYIHKQPQLNSLVPSSSKLSIVAGSQFSGNSLAFRLRRHKFTVETFHLPPEGGVSERRVEPPKSVTRRAERPAARSEPRDTKSLDF</sequence>
<evidence type="ECO:0000256" key="3">
    <source>
        <dbReference type="ARBA" id="ARBA00005043"/>
    </source>
</evidence>
<evidence type="ECO:0000256" key="9">
    <source>
        <dbReference type="SAM" id="MobiDB-lite"/>
    </source>
</evidence>
<dbReference type="Gene3D" id="3.40.50.300">
    <property type="entry name" value="P-loop containing nucleotide triphosphate hydrolases"/>
    <property type="match status" value="1"/>
</dbReference>
<evidence type="ECO:0000256" key="8">
    <source>
        <dbReference type="ARBA" id="ARBA00023242"/>
    </source>
</evidence>
<organism evidence="10 11">
    <name type="scientific">Tieghemiomyces parasiticus</name>
    <dbReference type="NCBI Taxonomy" id="78921"/>
    <lineage>
        <taxon>Eukaryota</taxon>
        <taxon>Fungi</taxon>
        <taxon>Fungi incertae sedis</taxon>
        <taxon>Zoopagomycota</taxon>
        <taxon>Kickxellomycotina</taxon>
        <taxon>Dimargaritomycetes</taxon>
        <taxon>Dimargaritales</taxon>
        <taxon>Dimargaritaceae</taxon>
        <taxon>Tieghemiomyces</taxon>
    </lineage>
</organism>
<evidence type="ECO:0000313" key="11">
    <source>
        <dbReference type="Proteomes" id="UP001150569"/>
    </source>
</evidence>
<feature type="region of interest" description="Disordered" evidence="9">
    <location>
        <begin position="163"/>
        <end position="189"/>
    </location>
</feature>
<comment type="pathway">
    <text evidence="3">tRNA modification; 5-methoxycarbonylmethyl-2-thiouridine-tRNA biosynthesis.</text>
</comment>
<gene>
    <name evidence="10" type="primary">ELP4_2</name>
    <name evidence="10" type="ORF">IWQ60_011843</name>
</gene>
<evidence type="ECO:0000313" key="10">
    <source>
        <dbReference type="EMBL" id="KAJ1907529.1"/>
    </source>
</evidence>
<dbReference type="PANTHER" id="PTHR12896:SF1">
    <property type="entry name" value="ELONGATOR COMPLEX PROTEIN 4"/>
    <property type="match status" value="1"/>
</dbReference>
<dbReference type="PANTHER" id="PTHR12896">
    <property type="entry name" value="PAX6 NEIGHBOR PROTEIN PAXNEB"/>
    <property type="match status" value="1"/>
</dbReference>
<dbReference type="AlphaFoldDB" id="A0A9W7ZGD2"/>
<evidence type="ECO:0000256" key="6">
    <source>
        <dbReference type="ARBA" id="ARBA00022490"/>
    </source>
</evidence>
<evidence type="ECO:0000256" key="1">
    <source>
        <dbReference type="ARBA" id="ARBA00004123"/>
    </source>
</evidence>
<dbReference type="GO" id="GO:0008023">
    <property type="term" value="C:transcription elongation factor complex"/>
    <property type="evidence" value="ECO:0007669"/>
    <property type="project" value="TreeGrafter"/>
</dbReference>
<dbReference type="GO" id="GO:0002098">
    <property type="term" value="P:tRNA wobble uridine modification"/>
    <property type="evidence" value="ECO:0007669"/>
    <property type="project" value="InterPro"/>
</dbReference>
<dbReference type="InterPro" id="IPR008728">
    <property type="entry name" value="Elongator_complex_protein_4"/>
</dbReference>
<comment type="similarity">
    <text evidence="4">Belongs to the ELP4 family.</text>
</comment>
<dbReference type="GO" id="GO:0005737">
    <property type="term" value="C:cytoplasm"/>
    <property type="evidence" value="ECO:0007669"/>
    <property type="project" value="UniProtKB-SubCell"/>
</dbReference>
<evidence type="ECO:0000256" key="5">
    <source>
        <dbReference type="ARBA" id="ARBA00020265"/>
    </source>
</evidence>
<accession>A0A9W7ZGD2</accession>
<dbReference type="OrthoDB" id="289162at2759"/>
<dbReference type="InterPro" id="IPR027417">
    <property type="entry name" value="P-loop_NTPase"/>
</dbReference>
<evidence type="ECO:0000256" key="7">
    <source>
        <dbReference type="ARBA" id="ARBA00022694"/>
    </source>
</evidence>
<comment type="subcellular location">
    <subcellularLocation>
        <location evidence="2">Cytoplasm</location>
    </subcellularLocation>
    <subcellularLocation>
        <location evidence="1">Nucleus</location>
    </subcellularLocation>
</comment>
<protein>
    <recommendedName>
        <fullName evidence="5">Elongator complex protein 4</fullName>
    </recommendedName>
</protein>
<reference evidence="10" key="1">
    <citation type="submission" date="2022-07" db="EMBL/GenBank/DDBJ databases">
        <title>Phylogenomic reconstructions and comparative analyses of Kickxellomycotina fungi.</title>
        <authorList>
            <person name="Reynolds N.K."/>
            <person name="Stajich J.E."/>
            <person name="Barry K."/>
            <person name="Grigoriev I.V."/>
            <person name="Crous P."/>
            <person name="Smith M.E."/>
        </authorList>
    </citation>
    <scope>NUCLEOTIDE SEQUENCE</scope>
    <source>
        <strain evidence="10">RSA 861</strain>
    </source>
</reference>
<feature type="compositionally biased region" description="Basic and acidic residues" evidence="9">
    <location>
        <begin position="422"/>
        <end position="454"/>
    </location>
</feature>
<dbReference type="EMBL" id="JANBPT010001465">
    <property type="protein sequence ID" value="KAJ1907529.1"/>
    <property type="molecule type" value="Genomic_DNA"/>
</dbReference>
<keyword evidence="7" id="KW-0819">tRNA processing</keyword>
<proteinExistence type="inferred from homology"/>
<name>A0A9W7ZGD2_9FUNG</name>
<dbReference type="GO" id="GO:0033588">
    <property type="term" value="C:elongator holoenzyme complex"/>
    <property type="evidence" value="ECO:0007669"/>
    <property type="project" value="InterPro"/>
</dbReference>
<dbReference type="CDD" id="cd19494">
    <property type="entry name" value="Elp4"/>
    <property type="match status" value="1"/>
</dbReference>
<feature type="region of interest" description="Disordered" evidence="9">
    <location>
        <begin position="415"/>
        <end position="454"/>
    </location>
</feature>
<dbReference type="Proteomes" id="UP001150569">
    <property type="component" value="Unassembled WGS sequence"/>
</dbReference>
<dbReference type="Pfam" id="PF05625">
    <property type="entry name" value="PAXNEB"/>
    <property type="match status" value="1"/>
</dbReference>
<comment type="caution">
    <text evidence="10">The sequence shown here is derived from an EMBL/GenBank/DDBJ whole genome shotgun (WGS) entry which is preliminary data.</text>
</comment>
<keyword evidence="6" id="KW-0963">Cytoplasm</keyword>
<keyword evidence="8" id="KW-0539">Nucleus</keyword>
<keyword evidence="11" id="KW-1185">Reference proteome</keyword>
<evidence type="ECO:0000256" key="4">
    <source>
        <dbReference type="ARBA" id="ARBA00007573"/>
    </source>
</evidence>
<evidence type="ECO:0000256" key="2">
    <source>
        <dbReference type="ARBA" id="ARBA00004496"/>
    </source>
</evidence>
<feature type="region of interest" description="Disordered" evidence="9">
    <location>
        <begin position="1"/>
        <end position="23"/>
    </location>
</feature>